<keyword evidence="1" id="KW-1185">Reference proteome</keyword>
<reference evidence="2" key="1">
    <citation type="submission" date="2025-08" db="UniProtKB">
        <authorList>
            <consortium name="RefSeq"/>
        </authorList>
    </citation>
    <scope>IDENTIFICATION</scope>
    <source>
        <tissue evidence="2">Blood</tissue>
    </source>
</reference>
<dbReference type="GeneID" id="136993380"/>
<gene>
    <name evidence="2" type="primary">IL9</name>
</gene>
<dbReference type="PANTHER" id="PTHR16926:SF1">
    <property type="entry name" value="INTERLEUKIN-9"/>
    <property type="match status" value="1"/>
</dbReference>
<name>A0ABM4F876_9AVES</name>
<accession>A0ABM4F876</accession>
<evidence type="ECO:0000313" key="2">
    <source>
        <dbReference type="RefSeq" id="XP_067161161.1"/>
    </source>
</evidence>
<proteinExistence type="predicted"/>
<organism evidence="1 2">
    <name type="scientific">Apteryx mantelli</name>
    <name type="common">North Island brown kiwi</name>
    <dbReference type="NCBI Taxonomy" id="2696672"/>
    <lineage>
        <taxon>Eukaryota</taxon>
        <taxon>Metazoa</taxon>
        <taxon>Chordata</taxon>
        <taxon>Craniata</taxon>
        <taxon>Vertebrata</taxon>
        <taxon>Euteleostomi</taxon>
        <taxon>Archelosauria</taxon>
        <taxon>Archosauria</taxon>
        <taxon>Dinosauria</taxon>
        <taxon>Saurischia</taxon>
        <taxon>Theropoda</taxon>
        <taxon>Coelurosauria</taxon>
        <taxon>Aves</taxon>
        <taxon>Palaeognathae</taxon>
        <taxon>Apterygiformes</taxon>
        <taxon>Apterygidae</taxon>
        <taxon>Apteryx</taxon>
    </lineage>
</organism>
<dbReference type="PANTHER" id="PTHR16926">
    <property type="entry name" value="INTERLEUKIN 9"/>
    <property type="match status" value="1"/>
</dbReference>
<protein>
    <submittedName>
        <fullName evidence="2">Interleukin-9</fullName>
    </submittedName>
</protein>
<dbReference type="InterPro" id="IPR020447">
    <property type="entry name" value="IL-9"/>
</dbReference>
<dbReference type="Proteomes" id="UP001652627">
    <property type="component" value="Chromosome 14"/>
</dbReference>
<dbReference type="RefSeq" id="XP_067161161.1">
    <property type="nucleotide sequence ID" value="XM_067305060.1"/>
</dbReference>
<sequence>MYYPPLISLQAGNSSQESKKKYSKPPYRWKIKTIESIFSFVVFASCCISAEKLQDKTSVNCSCREPTASSCLCLPIPEPGHELSCFVEGTERLMNASVTSEATTLQLLNRSFQTQLERKFCGQLSRSDQCQSKTKGNMKEFLTQIRKSYQEINKSKA</sequence>
<evidence type="ECO:0000313" key="1">
    <source>
        <dbReference type="Proteomes" id="UP001652627"/>
    </source>
</evidence>